<protein>
    <submittedName>
        <fullName evidence="1">Uncharacterized protein</fullName>
    </submittedName>
</protein>
<evidence type="ECO:0000313" key="4">
    <source>
        <dbReference type="Proteomes" id="UP000574390"/>
    </source>
</evidence>
<dbReference type="Proteomes" id="UP000574390">
    <property type="component" value="Unassembled WGS sequence"/>
</dbReference>
<evidence type="ECO:0000313" key="3">
    <source>
        <dbReference type="Proteomes" id="UP000553632"/>
    </source>
</evidence>
<dbReference type="AlphaFoldDB" id="A0A7J6PV00"/>
<comment type="caution">
    <text evidence="1">The sequence shown here is derived from an EMBL/GenBank/DDBJ whole genome shotgun (WGS) entry which is preliminary data.</text>
</comment>
<name>A0A7J6PV00_PEROL</name>
<keyword evidence="3" id="KW-1185">Reference proteome</keyword>
<reference evidence="3 4" key="1">
    <citation type="submission" date="2020-04" db="EMBL/GenBank/DDBJ databases">
        <title>Perkinsus olseni comparative genomics.</title>
        <authorList>
            <person name="Bogema D.R."/>
        </authorList>
    </citation>
    <scope>NUCLEOTIDE SEQUENCE [LARGE SCALE GENOMIC DNA]</scope>
    <source>
        <strain evidence="1">ATCC PRA-205</strain>
        <strain evidence="2 3">ATCC PRA-207</strain>
    </source>
</reference>
<accession>A0A7J6PV00</accession>
<dbReference type="OMA" id="NSGHTEY"/>
<dbReference type="EMBL" id="JABANM010034313">
    <property type="protein sequence ID" value="KAF4699842.1"/>
    <property type="molecule type" value="Genomic_DNA"/>
</dbReference>
<dbReference type="Proteomes" id="UP000553632">
    <property type="component" value="Unassembled WGS sequence"/>
</dbReference>
<evidence type="ECO:0000313" key="1">
    <source>
        <dbReference type="EMBL" id="KAF4699842.1"/>
    </source>
</evidence>
<proteinExistence type="predicted"/>
<dbReference type="EMBL" id="JABANO010017679">
    <property type="protein sequence ID" value="KAF4733051.1"/>
    <property type="molecule type" value="Genomic_DNA"/>
</dbReference>
<sequence>MAISVPNSVDALGMDDIVDNPIQDPELRSLRLQAMAESPPGCLGGGFQAEVYLSNNSGHTEYVTMELRIILAPNSSPVDVGVRAHDRTIWLFKLKAGISVGVELSIPIFSKTGEYDRFNGKEIDFPIFMETRVTVPYFGTVRAEGNDTAHAYVATIGGSHTLWGFVRAEVTSNTLRSTIGFHAEIMRSNEASQPWVFAGYVDMALHGIMGALHLIYEEAIPVFKVAV</sequence>
<evidence type="ECO:0000313" key="2">
    <source>
        <dbReference type="EMBL" id="KAF4733051.1"/>
    </source>
</evidence>
<organism evidence="1 4">
    <name type="scientific">Perkinsus olseni</name>
    <name type="common">Perkinsus atlanticus</name>
    <dbReference type="NCBI Taxonomy" id="32597"/>
    <lineage>
        <taxon>Eukaryota</taxon>
        <taxon>Sar</taxon>
        <taxon>Alveolata</taxon>
        <taxon>Perkinsozoa</taxon>
        <taxon>Perkinsea</taxon>
        <taxon>Perkinsida</taxon>
        <taxon>Perkinsidae</taxon>
        <taxon>Perkinsus</taxon>
    </lineage>
</organism>
<gene>
    <name evidence="1" type="ORF">FOZ62_024872</name>
    <name evidence="2" type="ORF">FOZ63_013824</name>
</gene>